<dbReference type="GO" id="GO:0008270">
    <property type="term" value="F:zinc ion binding"/>
    <property type="evidence" value="ECO:0007669"/>
    <property type="project" value="UniProtKB-KW"/>
</dbReference>
<dbReference type="SMART" id="SM00184">
    <property type="entry name" value="RING"/>
    <property type="match status" value="1"/>
</dbReference>
<dbReference type="AlphaFoldDB" id="A0A6A7B4X1"/>
<feature type="region of interest" description="Disordered" evidence="5">
    <location>
        <begin position="218"/>
        <end position="260"/>
    </location>
</feature>
<keyword evidence="8" id="KW-1185">Reference proteome</keyword>
<sequence>MISLCVFCIRKRRQAIPVRPAPAAKKPALRRAEARERLNEVTEVSNVAAEPDAERIDAVENKATVETRSVLERECAICLSALHAPAPPEPAKLSETPITDEAAKPPSVKDATAGEPETILKLHVCQHEFHTECLVSWFVLRKTSCPICRAVYYSKEAMQAHDDEEAAQLAAAAPAPTPAALEAQTPAPVVSNWRFFLHGHSVGRHQGRSANAIAVEMQPTQPSTETPSAGTATQESTQQPAVEVAPQPPRSRWQRLRGEL</sequence>
<organism evidence="7 8">
    <name type="scientific">Plenodomus tracheiphilus IPT5</name>
    <dbReference type="NCBI Taxonomy" id="1408161"/>
    <lineage>
        <taxon>Eukaryota</taxon>
        <taxon>Fungi</taxon>
        <taxon>Dikarya</taxon>
        <taxon>Ascomycota</taxon>
        <taxon>Pezizomycotina</taxon>
        <taxon>Dothideomycetes</taxon>
        <taxon>Pleosporomycetidae</taxon>
        <taxon>Pleosporales</taxon>
        <taxon>Pleosporineae</taxon>
        <taxon>Leptosphaeriaceae</taxon>
        <taxon>Plenodomus</taxon>
    </lineage>
</organism>
<gene>
    <name evidence="7" type="ORF">T440DRAFT_111746</name>
</gene>
<protein>
    <recommendedName>
        <fullName evidence="6">RING-type domain-containing protein</fullName>
    </recommendedName>
</protein>
<evidence type="ECO:0000256" key="5">
    <source>
        <dbReference type="SAM" id="MobiDB-lite"/>
    </source>
</evidence>
<evidence type="ECO:0000256" key="3">
    <source>
        <dbReference type="ARBA" id="ARBA00022833"/>
    </source>
</evidence>
<feature type="compositionally biased region" description="Polar residues" evidence="5">
    <location>
        <begin position="218"/>
        <end position="237"/>
    </location>
</feature>
<dbReference type="Gene3D" id="3.30.40.10">
    <property type="entry name" value="Zinc/RING finger domain, C3HC4 (zinc finger)"/>
    <property type="match status" value="1"/>
</dbReference>
<dbReference type="InterPro" id="IPR050731">
    <property type="entry name" value="HRD1_E3_ubiq-ligases"/>
</dbReference>
<dbReference type="InterPro" id="IPR013083">
    <property type="entry name" value="Znf_RING/FYVE/PHD"/>
</dbReference>
<dbReference type="GO" id="GO:0043161">
    <property type="term" value="P:proteasome-mediated ubiquitin-dependent protein catabolic process"/>
    <property type="evidence" value="ECO:0007669"/>
    <property type="project" value="TreeGrafter"/>
</dbReference>
<dbReference type="InterPro" id="IPR001841">
    <property type="entry name" value="Znf_RING"/>
</dbReference>
<dbReference type="PANTHER" id="PTHR22763">
    <property type="entry name" value="RING ZINC FINGER PROTEIN"/>
    <property type="match status" value="1"/>
</dbReference>
<dbReference type="Proteomes" id="UP000799423">
    <property type="component" value="Unassembled WGS sequence"/>
</dbReference>
<dbReference type="PROSITE" id="PS50089">
    <property type="entry name" value="ZF_RING_2"/>
    <property type="match status" value="1"/>
</dbReference>
<dbReference type="SUPFAM" id="SSF57850">
    <property type="entry name" value="RING/U-box"/>
    <property type="match status" value="1"/>
</dbReference>
<name>A0A6A7B4X1_9PLEO</name>
<feature type="domain" description="RING-type" evidence="6">
    <location>
        <begin position="75"/>
        <end position="149"/>
    </location>
</feature>
<dbReference type="CDD" id="cd16448">
    <property type="entry name" value="RING-H2"/>
    <property type="match status" value="1"/>
</dbReference>
<evidence type="ECO:0000256" key="2">
    <source>
        <dbReference type="ARBA" id="ARBA00022771"/>
    </source>
</evidence>
<evidence type="ECO:0000313" key="8">
    <source>
        <dbReference type="Proteomes" id="UP000799423"/>
    </source>
</evidence>
<proteinExistence type="predicted"/>
<keyword evidence="1" id="KW-0479">Metal-binding</keyword>
<accession>A0A6A7B4X1</accession>
<reference evidence="7" key="1">
    <citation type="submission" date="2020-01" db="EMBL/GenBank/DDBJ databases">
        <authorList>
            <consortium name="DOE Joint Genome Institute"/>
            <person name="Haridas S."/>
            <person name="Albert R."/>
            <person name="Binder M."/>
            <person name="Bloem J."/>
            <person name="Labutti K."/>
            <person name="Salamov A."/>
            <person name="Andreopoulos B."/>
            <person name="Baker S.E."/>
            <person name="Barry K."/>
            <person name="Bills G."/>
            <person name="Bluhm B.H."/>
            <person name="Cannon C."/>
            <person name="Castanera R."/>
            <person name="Culley D.E."/>
            <person name="Daum C."/>
            <person name="Ezra D."/>
            <person name="Gonzalez J.B."/>
            <person name="Henrissat B."/>
            <person name="Kuo A."/>
            <person name="Liang C."/>
            <person name="Lipzen A."/>
            <person name="Lutzoni F."/>
            <person name="Magnuson J."/>
            <person name="Mondo S."/>
            <person name="Nolan M."/>
            <person name="Ohm R."/>
            <person name="Pangilinan J."/>
            <person name="Park H.-J."/>
            <person name="Ramirez L."/>
            <person name="Alfaro M."/>
            <person name="Sun H."/>
            <person name="Tritt A."/>
            <person name="Yoshinaga Y."/>
            <person name="Zwiers L.-H."/>
            <person name="Turgeon B.G."/>
            <person name="Goodwin S.B."/>
            <person name="Spatafora J.W."/>
            <person name="Crous P.W."/>
            <person name="Grigoriev I.V."/>
        </authorList>
    </citation>
    <scope>NUCLEOTIDE SEQUENCE</scope>
    <source>
        <strain evidence="7">IPT5</strain>
    </source>
</reference>
<dbReference type="OrthoDB" id="8062037at2759"/>
<dbReference type="Pfam" id="PF13639">
    <property type="entry name" value="zf-RING_2"/>
    <property type="match status" value="1"/>
</dbReference>
<keyword evidence="2 4" id="KW-0863">Zinc-finger</keyword>
<evidence type="ECO:0000259" key="6">
    <source>
        <dbReference type="PROSITE" id="PS50089"/>
    </source>
</evidence>
<keyword evidence="3" id="KW-0862">Zinc</keyword>
<dbReference type="EMBL" id="MU006307">
    <property type="protein sequence ID" value="KAF2850383.1"/>
    <property type="molecule type" value="Genomic_DNA"/>
</dbReference>
<evidence type="ECO:0000256" key="4">
    <source>
        <dbReference type="PROSITE-ProRule" id="PRU00175"/>
    </source>
</evidence>
<evidence type="ECO:0000313" key="7">
    <source>
        <dbReference type="EMBL" id="KAF2850383.1"/>
    </source>
</evidence>
<dbReference type="GO" id="GO:0012505">
    <property type="term" value="C:endomembrane system"/>
    <property type="evidence" value="ECO:0007669"/>
    <property type="project" value="TreeGrafter"/>
</dbReference>
<evidence type="ECO:0000256" key="1">
    <source>
        <dbReference type="ARBA" id="ARBA00022723"/>
    </source>
</evidence>
<dbReference type="GO" id="GO:0061630">
    <property type="term" value="F:ubiquitin protein ligase activity"/>
    <property type="evidence" value="ECO:0007669"/>
    <property type="project" value="TreeGrafter"/>
</dbReference>